<sequence>MKWEGPQQLLKSIPISKPSLIQPTLNKIDSDALRRDLKKSQNDYLKHGHKWEWQLDILQNCDKLRPAIQDVAVPGHLIAFHDKETEEKQQIYTGRYRPPHARENSVVTKDDCLENIEVASFVAVNLSHWEECLKRQQIESRKSSCKSNNIKAWFVRKKISSKVGV</sequence>
<reference evidence="1" key="1">
    <citation type="journal article" date="2023" name="G3 (Bethesda)">
        <title>Whole genome assembly and annotation of the endangered Caribbean coral Acropora cervicornis.</title>
        <authorList>
            <person name="Selwyn J.D."/>
            <person name="Vollmer S.V."/>
        </authorList>
    </citation>
    <scope>NUCLEOTIDE SEQUENCE</scope>
    <source>
        <strain evidence="1">K2</strain>
    </source>
</reference>
<proteinExistence type="predicted"/>
<accession>A0AAD9Q7Z2</accession>
<reference evidence="1" key="2">
    <citation type="journal article" date="2023" name="Science">
        <title>Genomic signatures of disease resistance in endangered staghorn corals.</title>
        <authorList>
            <person name="Vollmer S.V."/>
            <person name="Selwyn J.D."/>
            <person name="Despard B.A."/>
            <person name="Roesel C.L."/>
        </authorList>
    </citation>
    <scope>NUCLEOTIDE SEQUENCE</scope>
    <source>
        <strain evidence="1">K2</strain>
    </source>
</reference>
<name>A0AAD9Q7Z2_ACRCE</name>
<keyword evidence="2" id="KW-1185">Reference proteome</keyword>
<gene>
    <name evidence="1" type="ORF">P5673_021859</name>
</gene>
<evidence type="ECO:0000313" key="2">
    <source>
        <dbReference type="Proteomes" id="UP001249851"/>
    </source>
</evidence>
<dbReference type="EMBL" id="JARQWQ010000057">
    <property type="protein sequence ID" value="KAK2556239.1"/>
    <property type="molecule type" value="Genomic_DNA"/>
</dbReference>
<comment type="caution">
    <text evidence="1">The sequence shown here is derived from an EMBL/GenBank/DDBJ whole genome shotgun (WGS) entry which is preliminary data.</text>
</comment>
<dbReference type="Proteomes" id="UP001249851">
    <property type="component" value="Unassembled WGS sequence"/>
</dbReference>
<organism evidence="1 2">
    <name type="scientific">Acropora cervicornis</name>
    <name type="common">Staghorn coral</name>
    <dbReference type="NCBI Taxonomy" id="6130"/>
    <lineage>
        <taxon>Eukaryota</taxon>
        <taxon>Metazoa</taxon>
        <taxon>Cnidaria</taxon>
        <taxon>Anthozoa</taxon>
        <taxon>Hexacorallia</taxon>
        <taxon>Scleractinia</taxon>
        <taxon>Astrocoeniina</taxon>
        <taxon>Acroporidae</taxon>
        <taxon>Acropora</taxon>
    </lineage>
</organism>
<evidence type="ECO:0000313" key="1">
    <source>
        <dbReference type="EMBL" id="KAK2556239.1"/>
    </source>
</evidence>
<dbReference type="AlphaFoldDB" id="A0AAD9Q7Z2"/>
<protein>
    <submittedName>
        <fullName evidence="1">Uncharacterized protein</fullName>
    </submittedName>
</protein>